<dbReference type="Pfam" id="PF20145">
    <property type="entry name" value="ARMET_N"/>
    <property type="match status" value="1"/>
</dbReference>
<keyword evidence="6 13" id="KW-0732">Signal</keyword>
<evidence type="ECO:0000256" key="9">
    <source>
        <dbReference type="ARBA" id="ARBA00032923"/>
    </source>
</evidence>
<sequence length="581" mass="66703">MWFANLLVPLFLPYLLYAKRQESCEVCEKVLRDVMDSMTVSDRSDAGRIDEALREHCGGIKGKENKFCFYVGALPESATSIMNDVVKPLSWSMPVEKVCEKLRTMDSQICELKFDKDIDWETVDLKKLRVKELKKILEDWDEVRSTFFTCSFFEEYYLFWEVLEVSNALFSIMAGALPRRIAKETQRLIADPVPGISAVPDDNNARYFHVIIAGPEGSPFAGGVFKLELFLPEEYPMAAPKVRFMTKIYHPNIDKLGRICLDILKDKWSPALQIRTVLLSIQALLSAPNPDDPLATDVAEQWKSNESDAIRIAQEWTQKWMALFCVFVLANGCLVFRKMTLQWFVVALILYLEIAVVLLLLLPWIRPTLWSKFFKSRVVNTFEKHATVYFISALCILLLLFADAIREVRKYANEVAIEGSIRHTADSENVVHMRLFRAQRNLYISGFALLLFLIIKRLVALLSRGALLEAAAEAAMKQAESATKMAKSYMYGEGEREKELERQVEELGRELKSAQVDRDTMKEQAESLEREYDRVCGLLKLAEMVGYIPNHLFSSLQTNSLWSVNLNYGRSLLSWFKTYRC</sequence>
<keyword evidence="4" id="KW-0964">Secreted</keyword>
<dbReference type="InterPro" id="IPR045332">
    <property type="entry name" value="ARMET_N"/>
</dbReference>
<keyword evidence="8" id="KW-1015">Disulfide bond</keyword>
<proteinExistence type="inferred from homology"/>
<dbReference type="EMBL" id="UZAG01016702">
    <property type="protein sequence ID" value="VDO30170.1"/>
    <property type="molecule type" value="Genomic_DNA"/>
</dbReference>
<evidence type="ECO:0000256" key="5">
    <source>
        <dbReference type="ARBA" id="ARBA00022679"/>
    </source>
</evidence>
<dbReference type="InterPro" id="IPR023313">
    <property type="entry name" value="UBQ-conjugating_AS"/>
</dbReference>
<dbReference type="InterPro" id="IPR016135">
    <property type="entry name" value="UBQ-conjugating_enzyme/RWD"/>
</dbReference>
<dbReference type="Pfam" id="PF10208">
    <property type="entry name" value="ARMET_C"/>
    <property type="match status" value="1"/>
</dbReference>
<dbReference type="GO" id="GO:0016567">
    <property type="term" value="P:protein ubiquitination"/>
    <property type="evidence" value="ECO:0007669"/>
    <property type="project" value="UniProtKB-ARBA"/>
</dbReference>
<dbReference type="InterPro" id="IPR019345">
    <property type="entry name" value="ARMET_C"/>
</dbReference>
<gene>
    <name evidence="15" type="ORF">BTMF_LOCUS8984</name>
</gene>
<dbReference type="GO" id="GO:0016740">
    <property type="term" value="F:transferase activity"/>
    <property type="evidence" value="ECO:0007669"/>
    <property type="project" value="UniProtKB-KW"/>
</dbReference>
<dbReference type="Pfam" id="PF00179">
    <property type="entry name" value="UQ_con"/>
    <property type="match status" value="1"/>
</dbReference>
<dbReference type="SMART" id="SM00212">
    <property type="entry name" value="UBCc"/>
    <property type="match status" value="1"/>
</dbReference>
<feature type="transmembrane region" description="Helical" evidence="12">
    <location>
        <begin position="386"/>
        <end position="405"/>
    </location>
</feature>
<organism evidence="17">
    <name type="scientific">Brugia timori</name>
    <dbReference type="NCBI Taxonomy" id="42155"/>
    <lineage>
        <taxon>Eukaryota</taxon>
        <taxon>Metazoa</taxon>
        <taxon>Ecdysozoa</taxon>
        <taxon>Nematoda</taxon>
        <taxon>Chromadorea</taxon>
        <taxon>Rhabditida</taxon>
        <taxon>Spirurina</taxon>
        <taxon>Spiruromorpha</taxon>
        <taxon>Filarioidea</taxon>
        <taxon>Onchocercidae</taxon>
        <taxon>Brugia</taxon>
    </lineage>
</organism>
<evidence type="ECO:0000259" key="14">
    <source>
        <dbReference type="PROSITE" id="PS50127"/>
    </source>
</evidence>
<keyword evidence="12" id="KW-0812">Transmembrane</keyword>
<evidence type="ECO:0000256" key="2">
    <source>
        <dbReference type="ARBA" id="ARBA00005617"/>
    </source>
</evidence>
<feature type="signal peptide" evidence="13">
    <location>
        <begin position="1"/>
        <end position="18"/>
    </location>
</feature>
<evidence type="ECO:0000256" key="4">
    <source>
        <dbReference type="ARBA" id="ARBA00022525"/>
    </source>
</evidence>
<dbReference type="FunFam" id="3.10.110.10:FF:000015">
    <property type="entry name" value="Ubiquitin-conjugating enzyme E2 N"/>
    <property type="match status" value="1"/>
</dbReference>
<dbReference type="InterPro" id="IPR041672">
    <property type="entry name" value="Bap31/Bap29_C"/>
</dbReference>
<feature type="active site" description="Glycyl thioester intermediate" evidence="10">
    <location>
        <position position="260"/>
    </location>
</feature>
<evidence type="ECO:0000256" key="8">
    <source>
        <dbReference type="ARBA" id="ARBA00023157"/>
    </source>
</evidence>
<evidence type="ECO:0000256" key="13">
    <source>
        <dbReference type="SAM" id="SignalP"/>
    </source>
</evidence>
<dbReference type="InterPro" id="IPR000608">
    <property type="entry name" value="UBC"/>
</dbReference>
<dbReference type="Gene3D" id="1.20.5.110">
    <property type="match status" value="1"/>
</dbReference>
<keyword evidence="7" id="KW-0833">Ubl conjugation pathway</keyword>
<keyword evidence="12" id="KW-1133">Transmembrane helix</keyword>
<dbReference type="Pfam" id="PF05529">
    <property type="entry name" value="Bap31"/>
    <property type="match status" value="1"/>
</dbReference>
<dbReference type="Pfam" id="PF18035">
    <property type="entry name" value="Bap31_Bap29_C"/>
    <property type="match status" value="1"/>
</dbReference>
<protein>
    <recommendedName>
        <fullName evidence="3">Mesencephalic astrocyte-derived neurotrophic factor homolog</fullName>
    </recommendedName>
    <alternativeName>
        <fullName evidence="9">MANF/CDNF-like protein</fullName>
    </alternativeName>
</protein>
<feature type="transmembrane region" description="Helical" evidence="12">
    <location>
        <begin position="320"/>
        <end position="336"/>
    </location>
</feature>
<keyword evidence="16" id="KW-1185">Reference proteome</keyword>
<evidence type="ECO:0000256" key="7">
    <source>
        <dbReference type="ARBA" id="ARBA00022786"/>
    </source>
</evidence>
<feature type="chain" id="PRO_5043130818" description="Mesencephalic astrocyte-derived neurotrophic factor homolog" evidence="13">
    <location>
        <begin position="19"/>
        <end position="581"/>
    </location>
</feature>
<dbReference type="InterPro" id="IPR036361">
    <property type="entry name" value="SAP_dom_sf"/>
</dbReference>
<feature type="transmembrane region" description="Helical" evidence="12">
    <location>
        <begin position="343"/>
        <end position="366"/>
    </location>
</feature>
<reference evidence="15 16" key="2">
    <citation type="submission" date="2018-11" db="EMBL/GenBank/DDBJ databases">
        <authorList>
            <consortium name="Pathogen Informatics"/>
        </authorList>
    </citation>
    <scope>NUCLEOTIDE SEQUENCE [LARGE SCALE GENOMIC DNA]</scope>
</reference>
<reference evidence="17" key="1">
    <citation type="submission" date="2017-02" db="UniProtKB">
        <authorList>
            <consortium name="WormBaseParasite"/>
        </authorList>
    </citation>
    <scope>IDENTIFICATION</scope>
</reference>
<feature type="transmembrane region" description="Helical" evidence="12">
    <location>
        <begin position="442"/>
        <end position="462"/>
    </location>
</feature>
<dbReference type="Proteomes" id="UP000280834">
    <property type="component" value="Unassembled WGS sequence"/>
</dbReference>
<dbReference type="GO" id="GO:0031175">
    <property type="term" value="P:neuron projection development"/>
    <property type="evidence" value="ECO:0007669"/>
    <property type="project" value="TreeGrafter"/>
</dbReference>
<dbReference type="CDD" id="cd23813">
    <property type="entry name" value="UBCc_UBE2N"/>
    <property type="match status" value="1"/>
</dbReference>
<comment type="subcellular location">
    <subcellularLocation>
        <location evidence="1">Secreted</location>
    </subcellularLocation>
</comment>
<dbReference type="WBParaSite" id="BTMF_0001095001-mRNA-1">
    <property type="protein sequence ID" value="BTMF_0001095001-mRNA-1"/>
    <property type="gene ID" value="BTMF_0001095001"/>
</dbReference>
<dbReference type="GO" id="GO:0005783">
    <property type="term" value="C:endoplasmic reticulum"/>
    <property type="evidence" value="ECO:0007669"/>
    <property type="project" value="TreeGrafter"/>
</dbReference>
<evidence type="ECO:0000313" key="16">
    <source>
        <dbReference type="Proteomes" id="UP000280834"/>
    </source>
</evidence>
<keyword evidence="11" id="KW-0175">Coiled coil</keyword>
<keyword evidence="5" id="KW-0808">Transferase</keyword>
<dbReference type="PROSITE" id="PS50127">
    <property type="entry name" value="UBC_2"/>
    <property type="match status" value="1"/>
</dbReference>
<dbReference type="Gene3D" id="1.10.225.10">
    <property type="entry name" value="Saposin-like"/>
    <property type="match status" value="1"/>
</dbReference>
<dbReference type="PANTHER" id="PTHR12990">
    <property type="entry name" value="ARMET-LIKE PROTEIN"/>
    <property type="match status" value="1"/>
</dbReference>
<dbReference type="InterPro" id="IPR040463">
    <property type="entry name" value="BAP29/BAP31_N"/>
</dbReference>
<name>A0A0R3QT98_9BILA</name>
<dbReference type="AlphaFoldDB" id="A0A0R3QT98"/>
<dbReference type="SUPFAM" id="SSF54495">
    <property type="entry name" value="UBC-like"/>
    <property type="match status" value="1"/>
</dbReference>
<dbReference type="STRING" id="42155.A0A0R3QT98"/>
<dbReference type="FunFam" id="1.10.225.10:FF:000003">
    <property type="entry name" value="Mesencephalic astrocyte-derived neurotrophic factor"/>
    <property type="match status" value="1"/>
</dbReference>
<dbReference type="Gene3D" id="1.10.720.30">
    <property type="entry name" value="SAP domain"/>
    <property type="match status" value="1"/>
</dbReference>
<evidence type="ECO:0000256" key="10">
    <source>
        <dbReference type="PROSITE-ProRule" id="PRU10133"/>
    </source>
</evidence>
<dbReference type="InterPro" id="IPR045333">
    <property type="entry name" value="ARMET-like"/>
</dbReference>
<evidence type="ECO:0000256" key="3">
    <source>
        <dbReference type="ARBA" id="ARBA00014267"/>
    </source>
</evidence>
<evidence type="ECO:0000256" key="11">
    <source>
        <dbReference type="SAM" id="Coils"/>
    </source>
</evidence>
<keyword evidence="12" id="KW-0472">Membrane</keyword>
<dbReference type="GO" id="GO:0031372">
    <property type="term" value="C:UBC13-MMS2 complex"/>
    <property type="evidence" value="ECO:0007669"/>
    <property type="project" value="UniProtKB-ARBA"/>
</dbReference>
<accession>A0A0R3QT98</accession>
<dbReference type="Gene3D" id="3.10.110.10">
    <property type="entry name" value="Ubiquitin Conjugating Enzyme"/>
    <property type="match status" value="1"/>
</dbReference>
<dbReference type="PANTHER" id="PTHR12990:SF5">
    <property type="entry name" value="MESENCEPHALIC ASTROCYTE-DERIVED NEUROTROPHIC FACTOR HOMOLOG"/>
    <property type="match status" value="1"/>
</dbReference>
<dbReference type="PROSITE" id="PS00183">
    <property type="entry name" value="UBC_1"/>
    <property type="match status" value="1"/>
</dbReference>
<dbReference type="GO" id="GO:0071542">
    <property type="term" value="P:dopaminergic neuron differentiation"/>
    <property type="evidence" value="ECO:0007669"/>
    <property type="project" value="TreeGrafter"/>
</dbReference>
<evidence type="ECO:0000256" key="6">
    <source>
        <dbReference type="ARBA" id="ARBA00022729"/>
    </source>
</evidence>
<evidence type="ECO:0000313" key="15">
    <source>
        <dbReference type="EMBL" id="VDO30170.1"/>
    </source>
</evidence>
<comment type="similarity">
    <text evidence="2">Belongs to the ARMET family.</text>
</comment>
<evidence type="ECO:0000256" key="1">
    <source>
        <dbReference type="ARBA" id="ARBA00004613"/>
    </source>
</evidence>
<evidence type="ECO:0000313" key="17">
    <source>
        <dbReference type="WBParaSite" id="BTMF_0001095001-mRNA-1"/>
    </source>
</evidence>
<feature type="coiled-coil region" evidence="11">
    <location>
        <begin position="497"/>
        <end position="531"/>
    </location>
</feature>
<dbReference type="GO" id="GO:0005615">
    <property type="term" value="C:extracellular space"/>
    <property type="evidence" value="ECO:0007669"/>
    <property type="project" value="TreeGrafter"/>
</dbReference>
<feature type="domain" description="UBC core" evidence="14">
    <location>
        <begin position="176"/>
        <end position="322"/>
    </location>
</feature>
<evidence type="ECO:0000256" key="12">
    <source>
        <dbReference type="SAM" id="Phobius"/>
    </source>
</evidence>